<proteinExistence type="predicted"/>
<dbReference type="EMBL" id="FNYQ01000076">
    <property type="protein sequence ID" value="SEJ31688.1"/>
    <property type="molecule type" value="Genomic_DNA"/>
</dbReference>
<evidence type="ECO:0000313" key="3">
    <source>
        <dbReference type="EMBL" id="SEJ31688.1"/>
    </source>
</evidence>
<dbReference type="NCBIfam" id="TIGR01554">
    <property type="entry name" value="major_cap_HK97"/>
    <property type="match status" value="1"/>
</dbReference>
<dbReference type="RefSeq" id="WP_090734071.1">
    <property type="nucleotide sequence ID" value="NZ_FNYQ01000076.1"/>
</dbReference>
<dbReference type="Pfam" id="PF05065">
    <property type="entry name" value="Phage_capsid"/>
    <property type="match status" value="1"/>
</dbReference>
<comment type="subcellular location">
    <subcellularLocation>
        <location evidence="1">Virion</location>
    </subcellularLocation>
</comment>
<evidence type="ECO:0000259" key="2">
    <source>
        <dbReference type="Pfam" id="PF05065"/>
    </source>
</evidence>
<dbReference type="AlphaFoldDB" id="A0A1H6XRH5"/>
<name>A0A1H6XRH5_9GAMM</name>
<reference evidence="3 4" key="1">
    <citation type="submission" date="2016-10" db="EMBL/GenBank/DDBJ databases">
        <authorList>
            <person name="de Groot N.N."/>
        </authorList>
    </citation>
    <scope>NUCLEOTIDE SEQUENCE [LARGE SCALE GENOMIC DNA]</scope>
    <source>
        <strain evidence="3 4">DSM 373</strain>
    </source>
</reference>
<dbReference type="Gene3D" id="3.30.2400.10">
    <property type="entry name" value="Major capsid protein gp5"/>
    <property type="match status" value="1"/>
</dbReference>
<gene>
    <name evidence="3" type="ORF">SAMN04244572_03520</name>
</gene>
<dbReference type="Proteomes" id="UP000199250">
    <property type="component" value="Unassembled WGS sequence"/>
</dbReference>
<dbReference type="InterPro" id="IPR054612">
    <property type="entry name" value="Phage_capsid-like_C"/>
</dbReference>
<dbReference type="SUPFAM" id="SSF56563">
    <property type="entry name" value="Major capsid protein gp5"/>
    <property type="match status" value="1"/>
</dbReference>
<accession>A0A1H6XRH5</accession>
<protein>
    <submittedName>
        <fullName evidence="3">Phage major capsid protein, HK97 family</fullName>
    </submittedName>
</protein>
<evidence type="ECO:0000256" key="1">
    <source>
        <dbReference type="ARBA" id="ARBA00004328"/>
    </source>
</evidence>
<sequence>MPSENFETQVKELNASLTKIGDQLKASAEKVEKDIKRTGEMNAETRAKVDEMLTKQGELQARLLEAEQKLIHAGTPQAPKPRLTAGQMVVASADMEGVNSSFRGARRVAVPRAAITSIGSDTNRITPAERRPEIVAGATRRLTIRDLIAPGQTGAGAVEYVRETGFTNNAAAVAEGGQKPYSEITFGLETANVRTVAHLFKGSRQVLDDFAALQSFIDSRAQYGLMLAEETQLLFGSGLGANLKGLVTLATAYAAPAGITVTAEQHIDRLRLALLQAELAEFPSDGIVINPIDWAGIEMIKDANNNYIIGKPQDGTAARLWNRPVVATQSMTQNDFLVGAFQLGAQIYDRQEAEIVISTENDKDFELNLVSIRAEERLAFAIYRPEAFVTGELTVTP</sequence>
<feature type="domain" description="Phage capsid-like C-terminal" evidence="2">
    <location>
        <begin position="127"/>
        <end position="392"/>
    </location>
</feature>
<dbReference type="OrthoDB" id="637859at2"/>
<evidence type="ECO:0000313" key="4">
    <source>
        <dbReference type="Proteomes" id="UP000199250"/>
    </source>
</evidence>
<dbReference type="InterPro" id="IPR024455">
    <property type="entry name" value="Phage_capsid"/>
</dbReference>
<organism evidence="3 4">
    <name type="scientific">Azotobacter beijerinckii</name>
    <dbReference type="NCBI Taxonomy" id="170623"/>
    <lineage>
        <taxon>Bacteria</taxon>
        <taxon>Pseudomonadati</taxon>
        <taxon>Pseudomonadota</taxon>
        <taxon>Gammaproteobacteria</taxon>
        <taxon>Pseudomonadales</taxon>
        <taxon>Pseudomonadaceae</taxon>
        <taxon>Azotobacter</taxon>
    </lineage>
</organism>
<dbReference type="Gene3D" id="3.30.2320.10">
    <property type="entry name" value="hypothetical protein PF0899 domain"/>
    <property type="match status" value="1"/>
</dbReference>